<evidence type="ECO:0000256" key="4">
    <source>
        <dbReference type="ARBA" id="ARBA00023125"/>
    </source>
</evidence>
<evidence type="ECO:0000256" key="2">
    <source>
        <dbReference type="ARBA" id="ARBA00009437"/>
    </source>
</evidence>
<feature type="domain" description="HTH lysR-type" evidence="6">
    <location>
        <begin position="2"/>
        <end position="59"/>
    </location>
</feature>
<sequence>MLDWSDLHHFLALAREGSLSAAARGLGVDHVTVARRVAALEASISLKLVDRRPRSYVLTEDGKRIAAIGAQMEEIAFAVERAARAAKPELDGEISISAPPSLANILIAPKLMQLREQYPGILIKLIGEKRTASLSRREADLALRLSRPTQAGLIARKIGHFEFGLYGAPSYLKETPPYAFAFIAYDASMDDTPQQQWLTDIAGTRQIVLRTNDLENQAAAARAGVGLAALPRFLGDRDRQLERCNTDRKPVSREVWLIVHNDLRRAPAVRAVAGFLEGCLR</sequence>
<evidence type="ECO:0000259" key="6">
    <source>
        <dbReference type="PROSITE" id="PS50931"/>
    </source>
</evidence>
<dbReference type="InterPro" id="IPR036390">
    <property type="entry name" value="WH_DNA-bd_sf"/>
</dbReference>
<evidence type="ECO:0000313" key="8">
    <source>
        <dbReference type="Proteomes" id="UP001430990"/>
    </source>
</evidence>
<keyword evidence="4" id="KW-0238">DNA-binding</keyword>
<comment type="function">
    <text evidence="1">NodD regulates the expression of the nodABCFE genes which encode other nodulation proteins. NodD is also a negative regulator of its own expression. Binds flavonoids as inducers.</text>
</comment>
<proteinExistence type="inferred from homology"/>
<protein>
    <submittedName>
        <fullName evidence="7">LysR family transcriptional regulator</fullName>
    </submittedName>
</protein>
<keyword evidence="5" id="KW-0804">Transcription</keyword>
<comment type="similarity">
    <text evidence="2">Belongs to the LysR transcriptional regulatory family.</text>
</comment>
<dbReference type="InterPro" id="IPR000847">
    <property type="entry name" value="LysR_HTH_N"/>
</dbReference>
<accession>A0ABY3QL61</accession>
<keyword evidence="3" id="KW-0805">Transcription regulation</keyword>
<dbReference type="InterPro" id="IPR058163">
    <property type="entry name" value="LysR-type_TF_proteobact-type"/>
</dbReference>
<evidence type="ECO:0000256" key="1">
    <source>
        <dbReference type="ARBA" id="ARBA00003502"/>
    </source>
</evidence>
<dbReference type="PANTHER" id="PTHR30537:SF3">
    <property type="entry name" value="TRANSCRIPTIONAL REGULATORY PROTEIN"/>
    <property type="match status" value="1"/>
</dbReference>
<dbReference type="Proteomes" id="UP001430990">
    <property type="component" value="Chromosome"/>
</dbReference>
<dbReference type="SUPFAM" id="SSF53850">
    <property type="entry name" value="Periplasmic binding protein-like II"/>
    <property type="match status" value="1"/>
</dbReference>
<reference evidence="7" key="1">
    <citation type="submission" date="2021-11" db="EMBL/GenBank/DDBJ databases">
        <title>Australian commercial rhizobial inoculants.</title>
        <authorList>
            <person name="Kohlmeier M.G."/>
            <person name="O'Hara G.W."/>
            <person name="Colombi E."/>
            <person name="Ramsay J.P."/>
            <person name="Terpolilli J."/>
        </authorList>
    </citation>
    <scope>NUCLEOTIDE SEQUENCE</scope>
    <source>
        <strain evidence="7">CC829</strain>
    </source>
</reference>
<dbReference type="PROSITE" id="PS50931">
    <property type="entry name" value="HTH_LYSR"/>
    <property type="match status" value="1"/>
</dbReference>
<dbReference type="RefSeq" id="WP_063979841.1">
    <property type="nucleotide sequence ID" value="NZ_CP088100.1"/>
</dbReference>
<dbReference type="InterPro" id="IPR005119">
    <property type="entry name" value="LysR_subst-bd"/>
</dbReference>
<dbReference type="InterPro" id="IPR036388">
    <property type="entry name" value="WH-like_DNA-bd_sf"/>
</dbReference>
<keyword evidence="8" id="KW-1185">Reference proteome</keyword>
<evidence type="ECO:0000256" key="3">
    <source>
        <dbReference type="ARBA" id="ARBA00023015"/>
    </source>
</evidence>
<dbReference type="Gene3D" id="3.40.190.290">
    <property type="match status" value="1"/>
</dbReference>
<evidence type="ECO:0000256" key="5">
    <source>
        <dbReference type="ARBA" id="ARBA00023163"/>
    </source>
</evidence>
<dbReference type="SUPFAM" id="SSF46785">
    <property type="entry name" value="Winged helix' DNA-binding domain"/>
    <property type="match status" value="1"/>
</dbReference>
<dbReference type="PANTHER" id="PTHR30537">
    <property type="entry name" value="HTH-TYPE TRANSCRIPTIONAL REGULATOR"/>
    <property type="match status" value="1"/>
</dbReference>
<gene>
    <name evidence="7" type="ORF">BjapCC829_43835</name>
</gene>
<organism evidence="7 8">
    <name type="scientific">Bradyrhizobium barranii</name>
    <dbReference type="NCBI Taxonomy" id="2992140"/>
    <lineage>
        <taxon>Bacteria</taxon>
        <taxon>Pseudomonadati</taxon>
        <taxon>Pseudomonadota</taxon>
        <taxon>Alphaproteobacteria</taxon>
        <taxon>Hyphomicrobiales</taxon>
        <taxon>Nitrobacteraceae</taxon>
        <taxon>Bradyrhizobium</taxon>
    </lineage>
</organism>
<dbReference type="EMBL" id="CP088100">
    <property type="protein sequence ID" value="UFW86732.1"/>
    <property type="molecule type" value="Genomic_DNA"/>
</dbReference>
<dbReference type="Pfam" id="PF00126">
    <property type="entry name" value="HTH_1"/>
    <property type="match status" value="1"/>
</dbReference>
<name>A0ABY3QL61_9BRAD</name>
<dbReference type="Gene3D" id="1.10.10.10">
    <property type="entry name" value="Winged helix-like DNA-binding domain superfamily/Winged helix DNA-binding domain"/>
    <property type="match status" value="1"/>
</dbReference>
<evidence type="ECO:0000313" key="7">
    <source>
        <dbReference type="EMBL" id="UFW86732.1"/>
    </source>
</evidence>
<dbReference type="Pfam" id="PF03466">
    <property type="entry name" value="LysR_substrate"/>
    <property type="match status" value="1"/>
</dbReference>